<organism evidence="1 2">
    <name type="scientific">Halomonas cupida</name>
    <dbReference type="NCBI Taxonomy" id="44933"/>
    <lineage>
        <taxon>Bacteria</taxon>
        <taxon>Pseudomonadati</taxon>
        <taxon>Pseudomonadota</taxon>
        <taxon>Gammaproteobacteria</taxon>
        <taxon>Oceanospirillales</taxon>
        <taxon>Halomonadaceae</taxon>
        <taxon>Halomonas</taxon>
    </lineage>
</organism>
<dbReference type="Proteomes" id="UP000184123">
    <property type="component" value="Unassembled WGS sequence"/>
</dbReference>
<dbReference type="AlphaFoldDB" id="A0A1M7N399"/>
<reference evidence="1 2" key="1">
    <citation type="submission" date="2016-11" db="EMBL/GenBank/DDBJ databases">
        <authorList>
            <person name="Jaros S."/>
            <person name="Januszkiewicz K."/>
            <person name="Wedrychowicz H."/>
        </authorList>
    </citation>
    <scope>NUCLEOTIDE SEQUENCE [LARGE SCALE GENOMIC DNA]</scope>
    <source>
        <strain evidence="1 2">DSM 4740</strain>
    </source>
</reference>
<gene>
    <name evidence="1" type="ORF">SAMN05660971_04432</name>
</gene>
<sequence>MLQHENRPRLSIIPLGYMQPPFYLYRNEHPELTYSMGQPPSFLET</sequence>
<proteinExistence type="predicted"/>
<accession>A0A1M7N399</accession>
<evidence type="ECO:0000313" key="2">
    <source>
        <dbReference type="Proteomes" id="UP000184123"/>
    </source>
</evidence>
<name>A0A1M7N399_9GAMM</name>
<protein>
    <submittedName>
        <fullName evidence="1">Uncharacterized protein</fullName>
    </submittedName>
</protein>
<evidence type="ECO:0000313" key="1">
    <source>
        <dbReference type="EMBL" id="SHM97480.1"/>
    </source>
</evidence>
<dbReference type="EMBL" id="FRCA01000026">
    <property type="protein sequence ID" value="SHM97480.1"/>
    <property type="molecule type" value="Genomic_DNA"/>
</dbReference>
<dbReference type="STRING" id="44933.SAMN05660971_04432"/>